<dbReference type="PANTHER" id="PTHR23501">
    <property type="entry name" value="MAJOR FACILITATOR SUPERFAMILY"/>
    <property type="match status" value="1"/>
</dbReference>
<evidence type="ECO:0000256" key="4">
    <source>
        <dbReference type="ARBA" id="ARBA00023136"/>
    </source>
</evidence>
<dbReference type="GO" id="GO:0022857">
    <property type="term" value="F:transmembrane transporter activity"/>
    <property type="evidence" value="ECO:0007669"/>
    <property type="project" value="InterPro"/>
</dbReference>
<dbReference type="InterPro" id="IPR020846">
    <property type="entry name" value="MFS_dom"/>
</dbReference>
<dbReference type="VEuPathDB" id="FungiDB:MMYC01_208846"/>
<feature type="transmembrane region" description="Helical" evidence="6">
    <location>
        <begin position="243"/>
        <end position="262"/>
    </location>
</feature>
<keyword evidence="2 6" id="KW-0812">Transmembrane</keyword>
<protein>
    <submittedName>
        <fullName evidence="8">Multidrug resistance protein 3</fullName>
    </submittedName>
</protein>
<feature type="transmembrane region" description="Helical" evidence="6">
    <location>
        <begin position="167"/>
        <end position="186"/>
    </location>
</feature>
<evidence type="ECO:0000256" key="2">
    <source>
        <dbReference type="ARBA" id="ARBA00022692"/>
    </source>
</evidence>
<feature type="transmembrane region" description="Helical" evidence="6">
    <location>
        <begin position="80"/>
        <end position="98"/>
    </location>
</feature>
<evidence type="ECO:0000259" key="7">
    <source>
        <dbReference type="PROSITE" id="PS50850"/>
    </source>
</evidence>
<organism evidence="8 9">
    <name type="scientific">Madurella mycetomatis</name>
    <dbReference type="NCBI Taxonomy" id="100816"/>
    <lineage>
        <taxon>Eukaryota</taxon>
        <taxon>Fungi</taxon>
        <taxon>Dikarya</taxon>
        <taxon>Ascomycota</taxon>
        <taxon>Pezizomycotina</taxon>
        <taxon>Sordariomycetes</taxon>
        <taxon>Sordariomycetidae</taxon>
        <taxon>Sordariales</taxon>
        <taxon>Sordariales incertae sedis</taxon>
        <taxon>Madurella</taxon>
    </lineage>
</organism>
<comment type="caution">
    <text evidence="8">The sequence shown here is derived from an EMBL/GenBank/DDBJ whole genome shotgun (WGS) entry which is preliminary data.</text>
</comment>
<dbReference type="InterPro" id="IPR036259">
    <property type="entry name" value="MFS_trans_sf"/>
</dbReference>
<feature type="transmembrane region" description="Helical" evidence="6">
    <location>
        <begin position="142"/>
        <end position="160"/>
    </location>
</feature>
<evidence type="ECO:0000256" key="5">
    <source>
        <dbReference type="SAM" id="MobiDB-lite"/>
    </source>
</evidence>
<feature type="domain" description="Major facilitator superfamily (MFS) profile" evidence="7">
    <location>
        <begin position="45"/>
        <end position="455"/>
    </location>
</feature>
<evidence type="ECO:0000256" key="1">
    <source>
        <dbReference type="ARBA" id="ARBA00004141"/>
    </source>
</evidence>
<evidence type="ECO:0000256" key="6">
    <source>
        <dbReference type="SAM" id="Phobius"/>
    </source>
</evidence>
<comment type="subcellular location">
    <subcellularLocation>
        <location evidence="1">Membrane</location>
        <topology evidence="1">Multi-pass membrane protein</topology>
    </subcellularLocation>
</comment>
<proteinExistence type="predicted"/>
<name>A0A175VTW2_9PEZI</name>
<dbReference type="OrthoDB" id="440553at2759"/>
<feature type="transmembrane region" description="Helical" evidence="6">
    <location>
        <begin position="274"/>
        <end position="293"/>
    </location>
</feature>
<dbReference type="AlphaFoldDB" id="A0A175VTW2"/>
<feature type="transmembrane region" description="Helical" evidence="6">
    <location>
        <begin position="198"/>
        <end position="222"/>
    </location>
</feature>
<feature type="transmembrane region" description="Helical" evidence="6">
    <location>
        <begin position="42"/>
        <end position="68"/>
    </location>
</feature>
<feature type="transmembrane region" description="Helical" evidence="6">
    <location>
        <begin position="317"/>
        <end position="339"/>
    </location>
</feature>
<dbReference type="PROSITE" id="PS50850">
    <property type="entry name" value="MFS"/>
    <property type="match status" value="1"/>
</dbReference>
<dbReference type="EMBL" id="LCTW02000317">
    <property type="protein sequence ID" value="KXX74823.1"/>
    <property type="molecule type" value="Genomic_DNA"/>
</dbReference>
<evidence type="ECO:0000313" key="9">
    <source>
        <dbReference type="Proteomes" id="UP000078237"/>
    </source>
</evidence>
<reference evidence="8 9" key="1">
    <citation type="journal article" date="2016" name="Genome Announc.">
        <title>Genome Sequence of Madurella mycetomatis mm55, Isolated from a Human Mycetoma Case in Sudan.</title>
        <authorList>
            <person name="Smit S."/>
            <person name="Derks M.F."/>
            <person name="Bervoets S."/>
            <person name="Fahal A."/>
            <person name="van Leeuwen W."/>
            <person name="van Belkum A."/>
            <person name="van de Sande W.W."/>
        </authorList>
    </citation>
    <scope>NUCLEOTIDE SEQUENCE [LARGE SCALE GENOMIC DNA]</scope>
    <source>
        <strain evidence="9">mm55</strain>
    </source>
</reference>
<dbReference type="Proteomes" id="UP000078237">
    <property type="component" value="Unassembled WGS sequence"/>
</dbReference>
<dbReference type="SUPFAM" id="SSF103473">
    <property type="entry name" value="MFS general substrate transporter"/>
    <property type="match status" value="2"/>
</dbReference>
<feature type="region of interest" description="Disordered" evidence="5">
    <location>
        <begin position="1"/>
        <end position="30"/>
    </location>
</feature>
<evidence type="ECO:0000313" key="8">
    <source>
        <dbReference type="EMBL" id="KXX74823.1"/>
    </source>
</evidence>
<dbReference type="InterPro" id="IPR011701">
    <property type="entry name" value="MFS"/>
</dbReference>
<dbReference type="PRINTS" id="PR01036">
    <property type="entry name" value="TCRTETB"/>
</dbReference>
<evidence type="ECO:0000256" key="3">
    <source>
        <dbReference type="ARBA" id="ARBA00022989"/>
    </source>
</evidence>
<dbReference type="PANTHER" id="PTHR23501:SF43">
    <property type="entry name" value="MULTIDRUG TRANSPORTER, PUTATIVE (AFU_ORTHOLOGUE AFUA_6G03040)-RELATED"/>
    <property type="match status" value="1"/>
</dbReference>
<feature type="transmembrane region" description="Helical" evidence="6">
    <location>
        <begin position="384"/>
        <end position="404"/>
    </location>
</feature>
<feature type="transmembrane region" description="Helical" evidence="6">
    <location>
        <begin position="416"/>
        <end position="441"/>
    </location>
</feature>
<dbReference type="GO" id="GO:0005886">
    <property type="term" value="C:plasma membrane"/>
    <property type="evidence" value="ECO:0007669"/>
    <property type="project" value="TreeGrafter"/>
</dbReference>
<feature type="transmembrane region" description="Helical" evidence="6">
    <location>
        <begin position="359"/>
        <end position="377"/>
    </location>
</feature>
<keyword evidence="9" id="KW-1185">Reference proteome</keyword>
<dbReference type="Gene3D" id="1.20.1720.10">
    <property type="entry name" value="Multidrug resistance protein D"/>
    <property type="match status" value="1"/>
</dbReference>
<accession>A0A175VTW2</accession>
<gene>
    <name evidence="8" type="ORF">MMYC01_208846</name>
</gene>
<feature type="transmembrane region" description="Helical" evidence="6">
    <location>
        <begin position="110"/>
        <end position="136"/>
    </location>
</feature>
<keyword evidence="3 6" id="KW-1133">Transmembrane helix</keyword>
<keyword evidence="4 6" id="KW-0472">Membrane</keyword>
<sequence length="455" mass="49054">MEKTTSAPTKEAAPVADAEANDTAANSPDEPRAKIYPKGWKLHALTFGLCLSMLLSTLETTIVSTSLVSMVNALGGFSQAGWVVTSYFLTYTGFLIIYAKMSDILGTKVLIMFAVALFAIFSVACGFSNTMLQLIIFRSIQGMGGSGIYSLVTVMTPLMVPPAKYPTYIAIISSVFAISSVLGPILGGVISDSATWRWVFWLNGPPGALAIILIGISIPFSFPYPGPVRFFSSLMSQRAWTRVDFLGAFTSLAASILLVFALEQAGIEYPWDGAAIITSFVLSGLLWCIFVGWERTLSLRNTACEPMFPWRLVCNRLVLGLLLNAFLTGFPFMAALINIPQRFQVVNGTTAIDAGIRMLPLLLCSPFATILSSLIISRLKVAPLYILLGGCSLQAIGAGLFSSLDSSDLNIPPSQYGFQVIMGFGFGFNLSTVLMMVPLVVKQKDMGSFSSILPY</sequence>
<dbReference type="Pfam" id="PF07690">
    <property type="entry name" value="MFS_1"/>
    <property type="match status" value="1"/>
</dbReference>